<evidence type="ECO:0000313" key="2">
    <source>
        <dbReference type="Proteomes" id="UP000824120"/>
    </source>
</evidence>
<organism evidence="1 2">
    <name type="scientific">Solanum commersonii</name>
    <name type="common">Commerson's wild potato</name>
    <name type="synonym">Commerson's nightshade</name>
    <dbReference type="NCBI Taxonomy" id="4109"/>
    <lineage>
        <taxon>Eukaryota</taxon>
        <taxon>Viridiplantae</taxon>
        <taxon>Streptophyta</taxon>
        <taxon>Embryophyta</taxon>
        <taxon>Tracheophyta</taxon>
        <taxon>Spermatophyta</taxon>
        <taxon>Magnoliopsida</taxon>
        <taxon>eudicotyledons</taxon>
        <taxon>Gunneridae</taxon>
        <taxon>Pentapetalae</taxon>
        <taxon>asterids</taxon>
        <taxon>lamiids</taxon>
        <taxon>Solanales</taxon>
        <taxon>Solanaceae</taxon>
        <taxon>Solanoideae</taxon>
        <taxon>Solaneae</taxon>
        <taxon>Solanum</taxon>
    </lineage>
</organism>
<sequence length="88" mass="10647">MSIIIQICIHLLEHVQANDFYVKNYPTKPQHFQCVFNNDINANLIKDLHEHVYKALHRFRTQLQFSSSICHVYQWIYASFHAKRIRFD</sequence>
<keyword evidence="2" id="KW-1185">Reference proteome</keyword>
<name>A0A9J5XTK4_SOLCO</name>
<comment type="caution">
    <text evidence="1">The sequence shown here is derived from an EMBL/GenBank/DDBJ whole genome shotgun (WGS) entry which is preliminary data.</text>
</comment>
<gene>
    <name evidence="1" type="ORF">H5410_041604</name>
</gene>
<protein>
    <submittedName>
        <fullName evidence="1">Uncharacterized protein</fullName>
    </submittedName>
</protein>
<evidence type="ECO:0000313" key="1">
    <source>
        <dbReference type="EMBL" id="KAG5591090.1"/>
    </source>
</evidence>
<accession>A0A9J5XTK4</accession>
<proteinExistence type="predicted"/>
<reference evidence="1 2" key="1">
    <citation type="submission" date="2020-09" db="EMBL/GenBank/DDBJ databases">
        <title>De no assembly of potato wild relative species, Solanum commersonii.</title>
        <authorList>
            <person name="Cho K."/>
        </authorList>
    </citation>
    <scope>NUCLEOTIDE SEQUENCE [LARGE SCALE GENOMIC DNA]</scope>
    <source>
        <strain evidence="1">LZ3.2</strain>
        <tissue evidence="1">Leaf</tissue>
    </source>
</reference>
<dbReference type="Proteomes" id="UP000824120">
    <property type="component" value="Chromosome 8"/>
</dbReference>
<dbReference type="AlphaFoldDB" id="A0A9J5XTK4"/>
<dbReference type="EMBL" id="JACXVP010000008">
    <property type="protein sequence ID" value="KAG5591090.1"/>
    <property type="molecule type" value="Genomic_DNA"/>
</dbReference>